<accession>A0ABR0EBN2</accession>
<dbReference type="PANTHER" id="PTHR31263:SF0">
    <property type="entry name" value="CELLULASE FAMILY PROTEIN (AFU_ORTHOLOGUE AFUA_5G14560)"/>
    <property type="match status" value="1"/>
</dbReference>
<evidence type="ECO:0000256" key="3">
    <source>
        <dbReference type="ARBA" id="ARBA00023295"/>
    </source>
</evidence>
<reference evidence="6 7" key="1">
    <citation type="journal article" date="2023" name="G3 (Bethesda)">
        <title>A chromosome-level genome assembly of Zasmidium syzygii isolated from banana leaves.</title>
        <authorList>
            <person name="van Westerhoven A.C."/>
            <person name="Mehrabi R."/>
            <person name="Talebi R."/>
            <person name="Steentjes M.B.F."/>
            <person name="Corcolon B."/>
            <person name="Chong P.A."/>
            <person name="Kema G.H.J."/>
            <person name="Seidl M.F."/>
        </authorList>
    </citation>
    <scope>NUCLEOTIDE SEQUENCE [LARGE SCALE GENOMIC DNA]</scope>
    <source>
        <strain evidence="6 7">P124</strain>
    </source>
</reference>
<dbReference type="PANTHER" id="PTHR31263">
    <property type="entry name" value="CELLULASE FAMILY PROTEIN (AFU_ORTHOLOGUE AFUA_5G14560)"/>
    <property type="match status" value="1"/>
</dbReference>
<evidence type="ECO:0000256" key="1">
    <source>
        <dbReference type="ARBA" id="ARBA00005641"/>
    </source>
</evidence>
<comment type="caution">
    <text evidence="6">The sequence shown here is derived from an EMBL/GenBank/DDBJ whole genome shotgun (WGS) entry which is preliminary data.</text>
</comment>
<feature type="domain" description="Glycoside hydrolase family 5" evidence="5">
    <location>
        <begin position="16"/>
        <end position="177"/>
    </location>
</feature>
<dbReference type="EMBL" id="JAXOVC010000007">
    <property type="protein sequence ID" value="KAK4498671.1"/>
    <property type="molecule type" value="Genomic_DNA"/>
</dbReference>
<dbReference type="SUPFAM" id="SSF51445">
    <property type="entry name" value="(Trans)glycosidases"/>
    <property type="match status" value="1"/>
</dbReference>
<proteinExistence type="inferred from homology"/>
<dbReference type="InterPro" id="IPR017853">
    <property type="entry name" value="GH"/>
</dbReference>
<evidence type="ECO:0000313" key="7">
    <source>
        <dbReference type="Proteomes" id="UP001305779"/>
    </source>
</evidence>
<organism evidence="6 7">
    <name type="scientific">Zasmidium cellare</name>
    <name type="common">Wine cellar mold</name>
    <name type="synonym">Racodium cellare</name>
    <dbReference type="NCBI Taxonomy" id="395010"/>
    <lineage>
        <taxon>Eukaryota</taxon>
        <taxon>Fungi</taxon>
        <taxon>Dikarya</taxon>
        <taxon>Ascomycota</taxon>
        <taxon>Pezizomycotina</taxon>
        <taxon>Dothideomycetes</taxon>
        <taxon>Dothideomycetidae</taxon>
        <taxon>Mycosphaerellales</taxon>
        <taxon>Mycosphaerellaceae</taxon>
        <taxon>Zasmidium</taxon>
    </lineage>
</organism>
<keyword evidence="7" id="KW-1185">Reference proteome</keyword>
<comment type="similarity">
    <text evidence="1 4">Belongs to the glycosyl hydrolase 5 (cellulase A) family.</text>
</comment>
<keyword evidence="2 4" id="KW-0378">Hydrolase</keyword>
<evidence type="ECO:0000256" key="4">
    <source>
        <dbReference type="RuleBase" id="RU361153"/>
    </source>
</evidence>
<gene>
    <name evidence="6" type="ORF">PRZ48_009181</name>
</gene>
<evidence type="ECO:0000259" key="5">
    <source>
        <dbReference type="Pfam" id="PF00150"/>
    </source>
</evidence>
<name>A0ABR0EBN2_ZASCE</name>
<evidence type="ECO:0000256" key="2">
    <source>
        <dbReference type="ARBA" id="ARBA00022801"/>
    </source>
</evidence>
<dbReference type="InterPro" id="IPR001547">
    <property type="entry name" value="Glyco_hydro_5"/>
</dbReference>
<dbReference type="Proteomes" id="UP001305779">
    <property type="component" value="Unassembled WGS sequence"/>
</dbReference>
<dbReference type="Pfam" id="PF00150">
    <property type="entry name" value="Cellulase"/>
    <property type="match status" value="1"/>
</dbReference>
<dbReference type="Gene3D" id="3.20.20.80">
    <property type="entry name" value="Glycosidases"/>
    <property type="match status" value="1"/>
</dbReference>
<sequence>MADHAKAWPAFVSTALRNELRDPGENSPVQANYGWQDWYPNVVAAADAINAANPSPLIFFSGLNFDTDLRNVTRGIDLGGGQVFDINSFPYSNKIVFELHNYNNNYEGSCADFGSGLYNNGYDAMDTSSNTTARNIAPVVMTEFGFPQDDSTYQNPYPNCIKEYLTSIRGGWIQWVISGSYYIRQGIQDYEETWGMLNHDWSDWRSPAAIDDFTKPFIEATLT</sequence>
<evidence type="ECO:0000313" key="6">
    <source>
        <dbReference type="EMBL" id="KAK4498671.1"/>
    </source>
</evidence>
<protein>
    <recommendedName>
        <fullName evidence="5">Glycoside hydrolase family 5 domain-containing protein</fullName>
    </recommendedName>
</protein>
<keyword evidence="3 4" id="KW-0326">Glycosidase</keyword>